<dbReference type="RefSeq" id="WP_425284640.1">
    <property type="nucleotide sequence ID" value="NZ_FNHW01000001.1"/>
</dbReference>
<dbReference type="STRING" id="459525.SAMN04488137_0186"/>
<accession>A0A1G9TBD3</accession>
<organism evidence="1 2">
    <name type="scientific">Fictibacillus solisalsi</name>
    <dbReference type="NCBI Taxonomy" id="459525"/>
    <lineage>
        <taxon>Bacteria</taxon>
        <taxon>Bacillati</taxon>
        <taxon>Bacillota</taxon>
        <taxon>Bacilli</taxon>
        <taxon>Bacillales</taxon>
        <taxon>Fictibacillaceae</taxon>
        <taxon>Fictibacillus</taxon>
    </lineage>
</organism>
<proteinExistence type="predicted"/>
<evidence type="ECO:0000313" key="1">
    <source>
        <dbReference type="EMBL" id="SDM44966.1"/>
    </source>
</evidence>
<keyword evidence="2" id="KW-1185">Reference proteome</keyword>
<dbReference type="AlphaFoldDB" id="A0A1G9TBD3"/>
<name>A0A1G9TBD3_9BACL</name>
<dbReference type="EMBL" id="FNHW01000001">
    <property type="protein sequence ID" value="SDM44966.1"/>
    <property type="molecule type" value="Genomic_DNA"/>
</dbReference>
<gene>
    <name evidence="1" type="ORF">SAMN04488137_0186</name>
</gene>
<reference evidence="2" key="1">
    <citation type="submission" date="2016-10" db="EMBL/GenBank/DDBJ databases">
        <authorList>
            <person name="Varghese N."/>
            <person name="Submissions S."/>
        </authorList>
    </citation>
    <scope>NUCLEOTIDE SEQUENCE [LARGE SCALE GENOMIC DNA]</scope>
    <source>
        <strain evidence="2">CGMCC 1.6854</strain>
    </source>
</reference>
<sequence>MMPYPYPPYPGPMPFPAATGGMPGAIPGGMPGAAPGAGAGYPGMPGGSYYTPYNNPLKLSTMTSVEWFVQRGLAEAPKTSYEHALRETAAMAYLYGMGYPQQTAYKLVESWELGEKFYPGER</sequence>
<protein>
    <submittedName>
        <fullName evidence="1">Uncharacterized protein</fullName>
    </submittedName>
</protein>
<evidence type="ECO:0000313" key="2">
    <source>
        <dbReference type="Proteomes" id="UP000199544"/>
    </source>
</evidence>
<dbReference type="Proteomes" id="UP000199544">
    <property type="component" value="Unassembled WGS sequence"/>
</dbReference>